<organism evidence="4 5">
    <name type="scientific">Lutibaculum baratangense AMV1</name>
    <dbReference type="NCBI Taxonomy" id="631454"/>
    <lineage>
        <taxon>Bacteria</taxon>
        <taxon>Pseudomonadati</taxon>
        <taxon>Pseudomonadota</taxon>
        <taxon>Alphaproteobacteria</taxon>
        <taxon>Hyphomicrobiales</taxon>
        <taxon>Tepidamorphaceae</taxon>
        <taxon>Lutibaculum</taxon>
    </lineage>
</organism>
<dbReference type="Pfam" id="PF00795">
    <property type="entry name" value="CN_hydrolase"/>
    <property type="match status" value="1"/>
</dbReference>
<dbReference type="CDD" id="cd07572">
    <property type="entry name" value="nit"/>
    <property type="match status" value="1"/>
</dbReference>
<dbReference type="PROSITE" id="PS50263">
    <property type="entry name" value="CN_HYDROLASE"/>
    <property type="match status" value="1"/>
</dbReference>
<evidence type="ECO:0000256" key="2">
    <source>
        <dbReference type="ARBA" id="ARBA00022801"/>
    </source>
</evidence>
<dbReference type="RefSeq" id="WP_023430597.1">
    <property type="nucleotide sequence ID" value="NZ_AWXZ01000012.1"/>
</dbReference>
<evidence type="ECO:0000259" key="3">
    <source>
        <dbReference type="PROSITE" id="PS50263"/>
    </source>
</evidence>
<evidence type="ECO:0000256" key="1">
    <source>
        <dbReference type="ARBA" id="ARBA00010613"/>
    </source>
</evidence>
<accession>V4RVE7</accession>
<gene>
    <name evidence="4" type="ORF">N177_0446</name>
</gene>
<dbReference type="PATRIC" id="fig|631454.5.peg.438"/>
<dbReference type="SUPFAM" id="SSF56317">
    <property type="entry name" value="Carbon-nitrogen hydrolase"/>
    <property type="match status" value="1"/>
</dbReference>
<dbReference type="PROSITE" id="PS01227">
    <property type="entry name" value="UPF0012"/>
    <property type="match status" value="1"/>
</dbReference>
<comment type="similarity">
    <text evidence="1">Belongs to the carbon-nitrogen hydrolase superfamily. NIT1/NIT2 family.</text>
</comment>
<evidence type="ECO:0000313" key="4">
    <source>
        <dbReference type="EMBL" id="ESR27020.1"/>
    </source>
</evidence>
<dbReference type="AlphaFoldDB" id="V4RVE7"/>
<dbReference type="EMBL" id="AWXZ01000012">
    <property type="protein sequence ID" value="ESR27020.1"/>
    <property type="molecule type" value="Genomic_DNA"/>
</dbReference>
<evidence type="ECO:0000313" key="5">
    <source>
        <dbReference type="Proteomes" id="UP000017819"/>
    </source>
</evidence>
<dbReference type="GO" id="GO:0016811">
    <property type="term" value="F:hydrolase activity, acting on carbon-nitrogen (but not peptide) bonds, in linear amides"/>
    <property type="evidence" value="ECO:0007669"/>
    <property type="project" value="InterPro"/>
</dbReference>
<dbReference type="InterPro" id="IPR045254">
    <property type="entry name" value="Nit1/2_C-N_Hydrolase"/>
</dbReference>
<proteinExistence type="inferred from homology"/>
<dbReference type="Proteomes" id="UP000017819">
    <property type="component" value="Unassembled WGS sequence"/>
</dbReference>
<keyword evidence="5" id="KW-1185">Reference proteome</keyword>
<reference evidence="4 5" key="1">
    <citation type="journal article" date="2014" name="Genome Announc.">
        <title>Draft Genome Sequence of Lutibaculum baratangense Strain AMV1T, Isolated from a Mud Volcano in Andamans, India.</title>
        <authorList>
            <person name="Singh A."/>
            <person name="Sreenivas A."/>
            <person name="Sathyanarayana Reddy G."/>
            <person name="Pinnaka A.K."/>
            <person name="Shivaji S."/>
        </authorList>
    </citation>
    <scope>NUCLEOTIDE SEQUENCE [LARGE SCALE GENOMIC DNA]</scope>
    <source>
        <strain evidence="4 5">AMV1</strain>
    </source>
</reference>
<dbReference type="InterPro" id="IPR036526">
    <property type="entry name" value="C-N_Hydrolase_sf"/>
</dbReference>
<protein>
    <submittedName>
        <fullName evidence="4">Omega amidase</fullName>
    </submittedName>
</protein>
<dbReference type="STRING" id="631454.N177_0446"/>
<dbReference type="InterPro" id="IPR001110">
    <property type="entry name" value="UPF0012_CS"/>
</dbReference>
<keyword evidence="2" id="KW-0378">Hydrolase</keyword>
<dbReference type="PANTHER" id="PTHR23088">
    <property type="entry name" value="NITRILASE-RELATED"/>
    <property type="match status" value="1"/>
</dbReference>
<feature type="domain" description="CN hydrolase" evidence="3">
    <location>
        <begin position="1"/>
        <end position="250"/>
    </location>
</feature>
<sequence>MKIATLQMNTQDDKAANIAQAVSLIETAVEAERPDLVVLPETFTYMGGTHESRMAAAETFPDGEAYRAMQEQARKHGIFVHAGSMNERADGNKSFNTTVVFDRSGTEVARYRKIHLFDVDTPGGLTYLESETVKRGEDIVTYDCEGVTVGCTICYDLRFPELYAKLAAAGAQVIMVPAAFTLQTGKDHWEVLLRARAIETQTYVVACGQIFTHDNGKRPCYGHSMIVDPWGTKVADCSDQVGFAAARIDIGYLEKVRGSMPVAKHHVLV</sequence>
<dbReference type="PANTHER" id="PTHR23088:SF27">
    <property type="entry name" value="DEAMINATED GLUTATHIONE AMIDASE"/>
    <property type="match status" value="1"/>
</dbReference>
<dbReference type="InterPro" id="IPR003010">
    <property type="entry name" value="C-N_Hydrolase"/>
</dbReference>
<dbReference type="Gene3D" id="3.60.110.10">
    <property type="entry name" value="Carbon-nitrogen hydrolase"/>
    <property type="match status" value="1"/>
</dbReference>
<dbReference type="OrthoDB" id="9811121at2"/>
<name>V4RVE7_9HYPH</name>
<comment type="caution">
    <text evidence="4">The sequence shown here is derived from an EMBL/GenBank/DDBJ whole genome shotgun (WGS) entry which is preliminary data.</text>
</comment>
<dbReference type="eggNOG" id="COG0388">
    <property type="taxonomic scope" value="Bacteria"/>
</dbReference>